<proteinExistence type="predicted"/>
<evidence type="ECO:0000256" key="3">
    <source>
        <dbReference type="ARBA" id="ARBA00023014"/>
    </source>
</evidence>
<organism evidence="5 6">
    <name type="scientific">Lutispora saccharofermentans</name>
    <dbReference type="NCBI Taxonomy" id="3024236"/>
    <lineage>
        <taxon>Bacteria</taxon>
        <taxon>Bacillati</taxon>
        <taxon>Bacillota</taxon>
        <taxon>Clostridia</taxon>
        <taxon>Lutisporales</taxon>
        <taxon>Lutisporaceae</taxon>
        <taxon>Lutispora</taxon>
    </lineage>
</organism>
<name>A0ABT1NCY7_9FIRM</name>
<dbReference type="InterPro" id="IPR017896">
    <property type="entry name" value="4Fe4S_Fe-S-bd"/>
</dbReference>
<keyword evidence="6" id="KW-1185">Reference proteome</keyword>
<protein>
    <recommendedName>
        <fullName evidence="4">4Fe-4S ferredoxin-type domain-containing protein</fullName>
    </recommendedName>
</protein>
<keyword evidence="1" id="KW-0479">Metal-binding</keyword>
<dbReference type="InterPro" id="IPR017900">
    <property type="entry name" value="4Fe4S_Fe_S_CS"/>
</dbReference>
<evidence type="ECO:0000256" key="1">
    <source>
        <dbReference type="ARBA" id="ARBA00022723"/>
    </source>
</evidence>
<accession>A0ABT1NCY7</accession>
<dbReference type="PANTHER" id="PTHR42827">
    <property type="entry name" value="IRON-SULFUR CLUSTER-BINDING PROTEIN-RELATED"/>
    <property type="match status" value="1"/>
</dbReference>
<dbReference type="PROSITE" id="PS00198">
    <property type="entry name" value="4FE4S_FER_1"/>
    <property type="match status" value="1"/>
</dbReference>
<dbReference type="Proteomes" id="UP001651880">
    <property type="component" value="Unassembled WGS sequence"/>
</dbReference>
<evidence type="ECO:0000259" key="4">
    <source>
        <dbReference type="PROSITE" id="PS51379"/>
    </source>
</evidence>
<dbReference type="PANTHER" id="PTHR42827:SF1">
    <property type="entry name" value="IRON-SULFUR CLUSTER-BINDING PROTEIN"/>
    <property type="match status" value="1"/>
</dbReference>
<dbReference type="EMBL" id="JAJEKE010000003">
    <property type="protein sequence ID" value="MCQ1529120.1"/>
    <property type="molecule type" value="Genomic_DNA"/>
</dbReference>
<dbReference type="Gene3D" id="3.30.70.20">
    <property type="match status" value="1"/>
</dbReference>
<feature type="domain" description="4Fe-4S ferredoxin-type" evidence="4">
    <location>
        <begin position="175"/>
        <end position="206"/>
    </location>
</feature>
<keyword evidence="2" id="KW-0408">Iron</keyword>
<evidence type="ECO:0000313" key="5">
    <source>
        <dbReference type="EMBL" id="MCQ1529120.1"/>
    </source>
</evidence>
<evidence type="ECO:0000313" key="6">
    <source>
        <dbReference type="Proteomes" id="UP001651880"/>
    </source>
</evidence>
<reference evidence="5 6" key="1">
    <citation type="submission" date="2021-10" db="EMBL/GenBank/DDBJ databases">
        <title>Lutispora strain m25 sp. nov., a thermophilic, non-spore-forming bacterium isolated from a lab-scale methanogenic bioreactor digesting anaerobic sludge.</title>
        <authorList>
            <person name="El Houari A."/>
            <person name="Mcdonald J."/>
        </authorList>
    </citation>
    <scope>NUCLEOTIDE SEQUENCE [LARGE SCALE GENOMIC DNA]</scope>
    <source>
        <strain evidence="6">m25</strain>
    </source>
</reference>
<keyword evidence="3" id="KW-0411">Iron-sulfur</keyword>
<sequence length="251" mass="28144">MDDMDRRTENRRMVEKYLESLGADITGFASAQSYNRIFGIRSGSEHPDYYIKGAKTLIVVGVKIADSIMDNLTGTKDPHSHNLKNYLLHYAYDKLDEIAASASKYIERSGYDAYPIQARSEIREKGYLWSYFSHKKAAIAAGLGYAGKSSIIITKKFGTRVRLGTIITDMDMETDEPKDKTPGKVCGSCRICIDACPVNALGFDEAGKRTLIDPVKCQNHMDYCQCALCQGICPIGRKIAEKRRNFLINRE</sequence>
<gene>
    <name evidence="5" type="ORF">LJD61_06100</name>
</gene>
<evidence type="ECO:0000256" key="2">
    <source>
        <dbReference type="ARBA" id="ARBA00023004"/>
    </source>
</evidence>
<dbReference type="PROSITE" id="PS51379">
    <property type="entry name" value="4FE4S_FER_2"/>
    <property type="match status" value="1"/>
</dbReference>
<dbReference type="SUPFAM" id="SSF54862">
    <property type="entry name" value="4Fe-4S ferredoxins"/>
    <property type="match status" value="1"/>
</dbReference>
<dbReference type="RefSeq" id="WP_255226636.1">
    <property type="nucleotide sequence ID" value="NZ_JAJEKE010000003.1"/>
</dbReference>
<comment type="caution">
    <text evidence="5">The sequence shown here is derived from an EMBL/GenBank/DDBJ whole genome shotgun (WGS) entry which is preliminary data.</text>
</comment>